<accession>A0A371CY40</accession>
<reference evidence="1 2" key="1">
    <citation type="journal article" date="2018" name="Biotechnol. Biofuels">
        <title>Integrative visual omics of the white-rot fungus Polyporus brumalis exposes the biotechnological potential of its oxidative enzymes for delignifying raw plant biomass.</title>
        <authorList>
            <person name="Miyauchi S."/>
            <person name="Rancon A."/>
            <person name="Drula E."/>
            <person name="Hage H."/>
            <person name="Chaduli D."/>
            <person name="Favel A."/>
            <person name="Grisel S."/>
            <person name="Henrissat B."/>
            <person name="Herpoel-Gimbert I."/>
            <person name="Ruiz-Duenas F.J."/>
            <person name="Chevret D."/>
            <person name="Hainaut M."/>
            <person name="Lin J."/>
            <person name="Wang M."/>
            <person name="Pangilinan J."/>
            <person name="Lipzen A."/>
            <person name="Lesage-Meessen L."/>
            <person name="Navarro D."/>
            <person name="Riley R."/>
            <person name="Grigoriev I.V."/>
            <person name="Zhou S."/>
            <person name="Raouche S."/>
            <person name="Rosso M.N."/>
        </authorList>
    </citation>
    <scope>NUCLEOTIDE SEQUENCE [LARGE SCALE GENOMIC DNA]</scope>
    <source>
        <strain evidence="1 2">BRFM 1820</strain>
    </source>
</reference>
<evidence type="ECO:0000313" key="1">
    <source>
        <dbReference type="EMBL" id="RDX45214.1"/>
    </source>
</evidence>
<dbReference type="AlphaFoldDB" id="A0A371CY40"/>
<dbReference type="EMBL" id="KZ857440">
    <property type="protein sequence ID" value="RDX45214.1"/>
    <property type="molecule type" value="Genomic_DNA"/>
</dbReference>
<protein>
    <submittedName>
        <fullName evidence="1">Uncharacterized protein</fullName>
    </submittedName>
</protein>
<dbReference type="Proteomes" id="UP000256964">
    <property type="component" value="Unassembled WGS sequence"/>
</dbReference>
<proteinExistence type="predicted"/>
<evidence type="ECO:0000313" key="2">
    <source>
        <dbReference type="Proteomes" id="UP000256964"/>
    </source>
</evidence>
<sequence length="200" mass="22095">MSPGLESCAGRGRTIQAYRFPLSKMPSFTELTTRRYTAFGGQDVPSLSPQWTLTGELRKLSYTVQQTRRNREITSLSHFDVYVKFGTGGVCQPVNPGVQAMAREGAPGICAEFVVVRRSDDGRWLVDMRVVDIPRVELIVITVARKLQGLEDISRGAVMPYGQMDDDDAATEATLSDGDHGDTVRVPPQYAQETPICLVR</sequence>
<keyword evidence="2" id="KW-1185">Reference proteome</keyword>
<name>A0A371CY40_9APHY</name>
<organism evidence="1 2">
    <name type="scientific">Lentinus brumalis</name>
    <dbReference type="NCBI Taxonomy" id="2498619"/>
    <lineage>
        <taxon>Eukaryota</taxon>
        <taxon>Fungi</taxon>
        <taxon>Dikarya</taxon>
        <taxon>Basidiomycota</taxon>
        <taxon>Agaricomycotina</taxon>
        <taxon>Agaricomycetes</taxon>
        <taxon>Polyporales</taxon>
        <taxon>Polyporaceae</taxon>
        <taxon>Lentinus</taxon>
    </lineage>
</organism>
<gene>
    <name evidence="1" type="ORF">OH76DRAFT_1486525</name>
</gene>